<feature type="domain" description="Reverse transcriptase" evidence="2">
    <location>
        <begin position="88"/>
        <end position="331"/>
    </location>
</feature>
<evidence type="ECO:0000256" key="1">
    <source>
        <dbReference type="SAM" id="MobiDB-lite"/>
    </source>
</evidence>
<dbReference type="InterPro" id="IPR043502">
    <property type="entry name" value="DNA/RNA_pol_sf"/>
</dbReference>
<dbReference type="OrthoDB" id="7555171at2759"/>
<reference evidence="3 4" key="1">
    <citation type="submission" date="2015-04" db="EMBL/GenBank/DDBJ databases">
        <title>Lasius niger genome sequencing.</title>
        <authorList>
            <person name="Konorov E.A."/>
            <person name="Nikitin M.A."/>
            <person name="Kirill M.V."/>
            <person name="Chang P."/>
        </authorList>
    </citation>
    <scope>NUCLEOTIDE SEQUENCE [LARGE SCALE GENOMIC DNA]</scope>
    <source>
        <tissue evidence="3">Whole</tissue>
    </source>
</reference>
<dbReference type="Pfam" id="PF00078">
    <property type="entry name" value="RVT_1"/>
    <property type="match status" value="1"/>
</dbReference>
<comment type="caution">
    <text evidence="3">The sequence shown here is derived from an EMBL/GenBank/DDBJ whole genome shotgun (WGS) entry which is preliminary data.</text>
</comment>
<evidence type="ECO:0000313" key="4">
    <source>
        <dbReference type="Proteomes" id="UP000036403"/>
    </source>
</evidence>
<protein>
    <submittedName>
        <fullName evidence="3">Reverse transcriptase</fullName>
    </submittedName>
</protein>
<organism evidence="3 4">
    <name type="scientific">Lasius niger</name>
    <name type="common">Black garden ant</name>
    <dbReference type="NCBI Taxonomy" id="67767"/>
    <lineage>
        <taxon>Eukaryota</taxon>
        <taxon>Metazoa</taxon>
        <taxon>Ecdysozoa</taxon>
        <taxon>Arthropoda</taxon>
        <taxon>Hexapoda</taxon>
        <taxon>Insecta</taxon>
        <taxon>Pterygota</taxon>
        <taxon>Neoptera</taxon>
        <taxon>Endopterygota</taxon>
        <taxon>Hymenoptera</taxon>
        <taxon>Apocrita</taxon>
        <taxon>Aculeata</taxon>
        <taxon>Formicoidea</taxon>
        <taxon>Formicidae</taxon>
        <taxon>Formicinae</taxon>
        <taxon>Lasius</taxon>
        <taxon>Lasius</taxon>
    </lineage>
</organism>
<feature type="region of interest" description="Disordered" evidence="1">
    <location>
        <begin position="19"/>
        <end position="40"/>
    </location>
</feature>
<keyword evidence="3" id="KW-0808">Transferase</keyword>
<keyword evidence="4" id="KW-1185">Reference proteome</keyword>
<accession>A0A0J7JW51</accession>
<dbReference type="GO" id="GO:0003964">
    <property type="term" value="F:RNA-directed DNA polymerase activity"/>
    <property type="evidence" value="ECO:0007669"/>
    <property type="project" value="UniProtKB-KW"/>
</dbReference>
<dbReference type="InterPro" id="IPR000477">
    <property type="entry name" value="RT_dom"/>
</dbReference>
<keyword evidence="3" id="KW-0548">Nucleotidyltransferase</keyword>
<keyword evidence="3" id="KW-0695">RNA-directed DNA polymerase</keyword>
<proteinExistence type="predicted"/>
<dbReference type="SUPFAM" id="SSF56672">
    <property type="entry name" value="DNA/RNA polymerases"/>
    <property type="match status" value="1"/>
</dbReference>
<dbReference type="PaxDb" id="67767-A0A0J7JW51"/>
<sequence length="331" mass="37792">EDNDRILAEFHFQSVVDDIDETEGAERSEDRSEGDAAQGELPFKREELAKAVISLKGGKAPGRDCVTNELIKEVHKADPEWLLELYNACWRKSYFPNEWKAAEVVYFPKADKDAAQAKSYRPICLLPALGKVLDKMLTNRLMIHIESTGKLSEAQFGFRRGRSTIHALKRVTEFIDASKRKGWYTGLVALDVSNAFNSARRADIIRCLGEFEVPSRLRRLIISFLLNRRIYLGKEEWKYNVGVPQGSCMGPVLWLLLINAALKSQYGDNCFLQAFADDMLLMVRFRKAYHMTDKVKIPLADVLRWAEENSLTLNVDKFSDTRLSSNIWGYS</sequence>
<dbReference type="Proteomes" id="UP000036403">
    <property type="component" value="Unassembled WGS sequence"/>
</dbReference>
<feature type="compositionally biased region" description="Basic and acidic residues" evidence="1">
    <location>
        <begin position="24"/>
        <end position="34"/>
    </location>
</feature>
<dbReference type="PROSITE" id="PS50878">
    <property type="entry name" value="RT_POL"/>
    <property type="match status" value="1"/>
</dbReference>
<name>A0A0J7JW51_LASNI</name>
<evidence type="ECO:0000313" key="3">
    <source>
        <dbReference type="EMBL" id="KMQ82364.1"/>
    </source>
</evidence>
<feature type="non-terminal residue" evidence="3">
    <location>
        <position position="1"/>
    </location>
</feature>
<dbReference type="AlphaFoldDB" id="A0A0J7JW51"/>
<dbReference type="PANTHER" id="PTHR19446">
    <property type="entry name" value="REVERSE TRANSCRIPTASES"/>
    <property type="match status" value="1"/>
</dbReference>
<gene>
    <name evidence="3" type="ORF">RF55_23223</name>
</gene>
<evidence type="ECO:0000259" key="2">
    <source>
        <dbReference type="PROSITE" id="PS50878"/>
    </source>
</evidence>
<dbReference type="EMBL" id="LBMM01025997">
    <property type="protein sequence ID" value="KMQ82364.1"/>
    <property type="molecule type" value="Genomic_DNA"/>
</dbReference>
<dbReference type="STRING" id="67767.A0A0J7JW51"/>
<dbReference type="CDD" id="cd01650">
    <property type="entry name" value="RT_nLTR_like"/>
    <property type="match status" value="1"/>
</dbReference>